<sequence>LKDVKKRGENVNPYENPSGRWDGREAARSPEESKEPRGKETVSRRRFQRRRFH</sequence>
<feature type="region of interest" description="Disordered" evidence="1">
    <location>
        <begin position="1"/>
        <end position="53"/>
    </location>
</feature>
<proteinExistence type="predicted"/>
<accession>A0A0V0YJE6</accession>
<keyword evidence="3" id="KW-1185">Reference proteome</keyword>
<organism evidence="2 3">
    <name type="scientific">Trichinella patagoniensis</name>
    <dbReference type="NCBI Taxonomy" id="990121"/>
    <lineage>
        <taxon>Eukaryota</taxon>
        <taxon>Metazoa</taxon>
        <taxon>Ecdysozoa</taxon>
        <taxon>Nematoda</taxon>
        <taxon>Enoplea</taxon>
        <taxon>Dorylaimia</taxon>
        <taxon>Trichinellida</taxon>
        <taxon>Trichinellidae</taxon>
        <taxon>Trichinella</taxon>
    </lineage>
</organism>
<dbReference type="EMBL" id="JYDQ01004328">
    <property type="protein sequence ID" value="KRX99897.1"/>
    <property type="molecule type" value="Genomic_DNA"/>
</dbReference>
<name>A0A0V0YJE6_9BILA</name>
<evidence type="ECO:0000313" key="3">
    <source>
        <dbReference type="Proteomes" id="UP000054783"/>
    </source>
</evidence>
<feature type="compositionally biased region" description="Basic and acidic residues" evidence="1">
    <location>
        <begin position="21"/>
        <end position="43"/>
    </location>
</feature>
<feature type="compositionally biased region" description="Basic residues" evidence="1">
    <location>
        <begin position="44"/>
        <end position="53"/>
    </location>
</feature>
<evidence type="ECO:0000313" key="2">
    <source>
        <dbReference type="EMBL" id="KRX99897.1"/>
    </source>
</evidence>
<dbReference type="Proteomes" id="UP000054783">
    <property type="component" value="Unassembled WGS sequence"/>
</dbReference>
<gene>
    <name evidence="2" type="ORF">T12_16683</name>
</gene>
<dbReference type="AlphaFoldDB" id="A0A0V0YJE6"/>
<comment type="caution">
    <text evidence="2">The sequence shown here is derived from an EMBL/GenBank/DDBJ whole genome shotgun (WGS) entry which is preliminary data.</text>
</comment>
<evidence type="ECO:0000256" key="1">
    <source>
        <dbReference type="SAM" id="MobiDB-lite"/>
    </source>
</evidence>
<protein>
    <submittedName>
        <fullName evidence="2">Uncharacterized protein</fullName>
    </submittedName>
</protein>
<reference evidence="2 3" key="1">
    <citation type="submission" date="2015-01" db="EMBL/GenBank/DDBJ databases">
        <title>Evolution of Trichinella species and genotypes.</title>
        <authorList>
            <person name="Korhonen P.K."/>
            <person name="Edoardo P."/>
            <person name="Giuseppe L.R."/>
            <person name="Gasser R.B."/>
        </authorList>
    </citation>
    <scope>NUCLEOTIDE SEQUENCE [LARGE SCALE GENOMIC DNA]</scope>
    <source>
        <strain evidence="2">ISS2496</strain>
    </source>
</reference>
<feature type="non-terminal residue" evidence="2">
    <location>
        <position position="1"/>
    </location>
</feature>